<accession>A0A928VN63</accession>
<proteinExistence type="predicted"/>
<sequence>MLTHYRRPVQFSLSSFDMPMWSNVDTVATIYKRDAQRFHLLLTEPKVAENSLTMSELATLPTNQKSRLIWLEMSPNRVTMTMQGNGSYSYRHLWEKGIYGVSRYWLQGDGLGQSHQLQMRNFALKLDLEGAPLPNLLHVDYELWSGETHLGRYMLHLEIQH</sequence>
<evidence type="ECO:0000313" key="2">
    <source>
        <dbReference type="Proteomes" id="UP000625316"/>
    </source>
</evidence>
<name>A0A928VN63_9CYAN</name>
<dbReference type="Proteomes" id="UP000625316">
    <property type="component" value="Unassembled WGS sequence"/>
</dbReference>
<dbReference type="AlphaFoldDB" id="A0A928VN63"/>
<organism evidence="1 2">
    <name type="scientific">Romeriopsis navalis LEGE 11480</name>
    <dbReference type="NCBI Taxonomy" id="2777977"/>
    <lineage>
        <taxon>Bacteria</taxon>
        <taxon>Bacillati</taxon>
        <taxon>Cyanobacteriota</taxon>
        <taxon>Cyanophyceae</taxon>
        <taxon>Leptolyngbyales</taxon>
        <taxon>Leptolyngbyaceae</taxon>
        <taxon>Romeriopsis</taxon>
        <taxon>Romeriopsis navalis</taxon>
    </lineage>
</organism>
<comment type="caution">
    <text evidence="1">The sequence shown here is derived from an EMBL/GenBank/DDBJ whole genome shotgun (WGS) entry which is preliminary data.</text>
</comment>
<dbReference type="RefSeq" id="WP_264326223.1">
    <property type="nucleotide sequence ID" value="NZ_JADEXQ010000062.1"/>
</dbReference>
<reference evidence="1" key="1">
    <citation type="submission" date="2020-10" db="EMBL/GenBank/DDBJ databases">
        <authorList>
            <person name="Castelo-Branco R."/>
            <person name="Eusebio N."/>
            <person name="Adriana R."/>
            <person name="Vieira A."/>
            <person name="Brugerolle De Fraissinette N."/>
            <person name="Rezende De Castro R."/>
            <person name="Schneider M.P."/>
            <person name="Vasconcelos V."/>
            <person name="Leao P.N."/>
        </authorList>
    </citation>
    <scope>NUCLEOTIDE SEQUENCE</scope>
    <source>
        <strain evidence="1">LEGE 11480</strain>
    </source>
</reference>
<keyword evidence="2" id="KW-1185">Reference proteome</keyword>
<gene>
    <name evidence="1" type="ORF">IQ266_16800</name>
</gene>
<protein>
    <submittedName>
        <fullName evidence="1">Uncharacterized protein</fullName>
    </submittedName>
</protein>
<dbReference type="EMBL" id="JADEXQ010000062">
    <property type="protein sequence ID" value="MBE9031395.1"/>
    <property type="molecule type" value="Genomic_DNA"/>
</dbReference>
<evidence type="ECO:0000313" key="1">
    <source>
        <dbReference type="EMBL" id="MBE9031395.1"/>
    </source>
</evidence>